<dbReference type="PANTHER" id="PTHR48042">
    <property type="entry name" value="ABC TRANSPORTER G FAMILY MEMBER 11"/>
    <property type="match status" value="1"/>
</dbReference>
<keyword evidence="3" id="KW-1133">Transmembrane helix</keyword>
<protein>
    <submittedName>
        <fullName evidence="4">Uncharacterized protein</fullName>
    </submittedName>
</protein>
<dbReference type="InterPro" id="IPR052215">
    <property type="entry name" value="Plant_ABCG"/>
</dbReference>
<dbReference type="Proteomes" id="UP000824120">
    <property type="component" value="Chromosome 4"/>
</dbReference>
<gene>
    <name evidence="4" type="ORF">H5410_023156</name>
</gene>
<keyword evidence="3" id="KW-0472">Membrane</keyword>
<keyword evidence="3" id="KW-0812">Transmembrane</keyword>
<name>A0A9J5ZG23_SOLCO</name>
<dbReference type="AlphaFoldDB" id="A0A9J5ZG23"/>
<reference evidence="4 5" key="1">
    <citation type="submission" date="2020-09" db="EMBL/GenBank/DDBJ databases">
        <title>De no assembly of potato wild relative species, Solanum commersonii.</title>
        <authorList>
            <person name="Cho K."/>
        </authorList>
    </citation>
    <scope>NUCLEOTIDE SEQUENCE [LARGE SCALE GENOMIC DNA]</scope>
    <source>
        <strain evidence="4">LZ3.2</strain>
        <tissue evidence="4">Leaf</tissue>
    </source>
</reference>
<evidence type="ECO:0000256" key="3">
    <source>
        <dbReference type="SAM" id="Phobius"/>
    </source>
</evidence>
<evidence type="ECO:0000256" key="2">
    <source>
        <dbReference type="ARBA" id="ARBA00022448"/>
    </source>
</evidence>
<organism evidence="4 5">
    <name type="scientific">Solanum commersonii</name>
    <name type="common">Commerson's wild potato</name>
    <name type="synonym">Commerson's nightshade</name>
    <dbReference type="NCBI Taxonomy" id="4109"/>
    <lineage>
        <taxon>Eukaryota</taxon>
        <taxon>Viridiplantae</taxon>
        <taxon>Streptophyta</taxon>
        <taxon>Embryophyta</taxon>
        <taxon>Tracheophyta</taxon>
        <taxon>Spermatophyta</taxon>
        <taxon>Magnoliopsida</taxon>
        <taxon>eudicotyledons</taxon>
        <taxon>Gunneridae</taxon>
        <taxon>Pentapetalae</taxon>
        <taxon>asterids</taxon>
        <taxon>lamiids</taxon>
        <taxon>Solanales</taxon>
        <taxon>Solanaceae</taxon>
        <taxon>Solanoideae</taxon>
        <taxon>Solaneae</taxon>
        <taxon>Solanum</taxon>
    </lineage>
</organism>
<dbReference type="PANTHER" id="PTHR48042:SF11">
    <property type="entry name" value="ABC TRANSPORTER G FAMILY MEMBER 11"/>
    <property type="match status" value="1"/>
</dbReference>
<accession>A0A9J5ZG23</accession>
<keyword evidence="2" id="KW-0813">Transport</keyword>
<keyword evidence="5" id="KW-1185">Reference proteome</keyword>
<comment type="similarity">
    <text evidence="1">Belongs to the ABC transporter superfamily. ABCG family. Eye pigment precursor importer (TC 3.A.1.204) subfamily.</text>
</comment>
<dbReference type="EMBL" id="JACXVP010000004">
    <property type="protein sequence ID" value="KAG5611875.1"/>
    <property type="molecule type" value="Genomic_DNA"/>
</dbReference>
<sequence length="141" mass="16522">MVVLSTATYQVEELPKVSYTLTKWSFVNMSRDFVYYWLSIMICLMVSVCIGIIYINAGTNILPSRQDVHLQLHIWIFDIHVDWRFPSIHGVYESFDLTPSMVAETLLSELSKYSVPIVRCTKANADSESLFFNYRPQQRWR</sequence>
<evidence type="ECO:0000313" key="4">
    <source>
        <dbReference type="EMBL" id="KAG5611875.1"/>
    </source>
</evidence>
<evidence type="ECO:0000256" key="1">
    <source>
        <dbReference type="ARBA" id="ARBA00005814"/>
    </source>
</evidence>
<feature type="transmembrane region" description="Helical" evidence="3">
    <location>
        <begin position="34"/>
        <end position="55"/>
    </location>
</feature>
<comment type="caution">
    <text evidence="4">The sequence shown here is derived from an EMBL/GenBank/DDBJ whole genome shotgun (WGS) entry which is preliminary data.</text>
</comment>
<proteinExistence type="inferred from homology"/>
<dbReference type="OrthoDB" id="66620at2759"/>
<evidence type="ECO:0000313" key="5">
    <source>
        <dbReference type="Proteomes" id="UP000824120"/>
    </source>
</evidence>